<dbReference type="Gene3D" id="1.20.1540.10">
    <property type="entry name" value="Rhomboid-like"/>
    <property type="match status" value="1"/>
</dbReference>
<evidence type="ECO:0000256" key="3">
    <source>
        <dbReference type="ARBA" id="ARBA00022692"/>
    </source>
</evidence>
<accession>A0ABD2MX13</accession>
<feature type="transmembrane region" description="Helical" evidence="6">
    <location>
        <begin position="96"/>
        <end position="121"/>
    </location>
</feature>
<comment type="subcellular location">
    <subcellularLocation>
        <location evidence="1">Membrane</location>
        <topology evidence="1">Multi-pass membrane protein</topology>
    </subcellularLocation>
</comment>
<comment type="caution">
    <text evidence="8">The sequence shown here is derived from an EMBL/GenBank/DDBJ whole genome shotgun (WGS) entry which is preliminary data.</text>
</comment>
<organism evidence="8 9">
    <name type="scientific">Cryptolaemus montrouzieri</name>
    <dbReference type="NCBI Taxonomy" id="559131"/>
    <lineage>
        <taxon>Eukaryota</taxon>
        <taxon>Metazoa</taxon>
        <taxon>Ecdysozoa</taxon>
        <taxon>Arthropoda</taxon>
        <taxon>Hexapoda</taxon>
        <taxon>Insecta</taxon>
        <taxon>Pterygota</taxon>
        <taxon>Neoptera</taxon>
        <taxon>Endopterygota</taxon>
        <taxon>Coleoptera</taxon>
        <taxon>Polyphaga</taxon>
        <taxon>Cucujiformia</taxon>
        <taxon>Coccinelloidea</taxon>
        <taxon>Coccinellidae</taxon>
        <taxon>Scymninae</taxon>
        <taxon>Scymnini</taxon>
        <taxon>Cryptolaemus</taxon>
    </lineage>
</organism>
<evidence type="ECO:0000256" key="4">
    <source>
        <dbReference type="ARBA" id="ARBA00022989"/>
    </source>
</evidence>
<evidence type="ECO:0000256" key="1">
    <source>
        <dbReference type="ARBA" id="ARBA00004141"/>
    </source>
</evidence>
<dbReference type="InterPro" id="IPR035952">
    <property type="entry name" value="Rhomboid-like_sf"/>
</dbReference>
<feature type="transmembrane region" description="Helical" evidence="6">
    <location>
        <begin position="216"/>
        <end position="237"/>
    </location>
</feature>
<keyword evidence="4 6" id="KW-1133">Transmembrane helix</keyword>
<reference evidence="8 9" key="1">
    <citation type="journal article" date="2021" name="BMC Biol.">
        <title>Horizontally acquired antibacterial genes associated with adaptive radiation of ladybird beetles.</title>
        <authorList>
            <person name="Li H.S."/>
            <person name="Tang X.F."/>
            <person name="Huang Y.H."/>
            <person name="Xu Z.Y."/>
            <person name="Chen M.L."/>
            <person name="Du X.Y."/>
            <person name="Qiu B.Y."/>
            <person name="Chen P.T."/>
            <person name="Zhang W."/>
            <person name="Slipinski A."/>
            <person name="Escalona H.E."/>
            <person name="Waterhouse R.M."/>
            <person name="Zwick A."/>
            <person name="Pang H."/>
        </authorList>
    </citation>
    <scope>NUCLEOTIDE SEQUENCE [LARGE SCALE GENOMIC DNA]</scope>
    <source>
        <strain evidence="8">SYSU2018</strain>
    </source>
</reference>
<protein>
    <recommendedName>
        <fullName evidence="7">Peptidase S54 rhomboid domain-containing protein</fullName>
    </recommendedName>
</protein>
<dbReference type="AlphaFoldDB" id="A0ABD2MX13"/>
<feature type="transmembrane region" description="Helical" evidence="6">
    <location>
        <begin position="156"/>
        <end position="176"/>
    </location>
</feature>
<proteinExistence type="inferred from homology"/>
<dbReference type="PANTHER" id="PTHR45840">
    <property type="entry name" value="RHOMBOID-RELATED PROTEIN"/>
    <property type="match status" value="1"/>
</dbReference>
<name>A0ABD2MX13_9CUCU</name>
<sequence length="287" mass="32262">MGAFTKYVETIVPPRRSGPKGRAQVSQIEEDEADLAYEQQYSCWPPPIGLPLMAVITIIPFILDEYYEPNSTLTANGVIAKWLIYDPTRRYEVWRFFTYMFVHIGYYHLVVNLIVLLVLGIPLEMVHKSWRVLSIYFAGVLAGSLATSVIDPYIRLGGASGGVYAIITAHISTLILNWKETAFALYQMLFFIGITALDLGAASYNRFIEPDAASEQIGVVAHLAGAFAGICVGIDILRNLEEDKWEVYFKWIALIIFVLCMGSMIVVEIAWPSHFPPPNYGPLNWQE</sequence>
<dbReference type="GO" id="GO:0016020">
    <property type="term" value="C:membrane"/>
    <property type="evidence" value="ECO:0007669"/>
    <property type="project" value="UniProtKB-SubCell"/>
</dbReference>
<dbReference type="SUPFAM" id="SSF144091">
    <property type="entry name" value="Rhomboid-like"/>
    <property type="match status" value="1"/>
</dbReference>
<dbReference type="InterPro" id="IPR022764">
    <property type="entry name" value="Peptidase_S54_rhomboid_dom"/>
</dbReference>
<evidence type="ECO:0000256" key="6">
    <source>
        <dbReference type="SAM" id="Phobius"/>
    </source>
</evidence>
<dbReference type="EMBL" id="JABFTP020000042">
    <property type="protein sequence ID" value="KAL3271050.1"/>
    <property type="molecule type" value="Genomic_DNA"/>
</dbReference>
<dbReference type="Pfam" id="PF01694">
    <property type="entry name" value="Rhomboid"/>
    <property type="match status" value="1"/>
</dbReference>
<feature type="domain" description="Peptidase S54 rhomboid" evidence="7">
    <location>
        <begin position="92"/>
        <end position="235"/>
    </location>
</feature>
<feature type="transmembrane region" description="Helical" evidence="6">
    <location>
        <begin position="44"/>
        <end position="63"/>
    </location>
</feature>
<dbReference type="Proteomes" id="UP001516400">
    <property type="component" value="Unassembled WGS sequence"/>
</dbReference>
<evidence type="ECO:0000313" key="9">
    <source>
        <dbReference type="Proteomes" id="UP001516400"/>
    </source>
</evidence>
<feature type="transmembrane region" description="Helical" evidence="6">
    <location>
        <begin position="183"/>
        <end position="204"/>
    </location>
</feature>
<keyword evidence="9" id="KW-1185">Reference proteome</keyword>
<evidence type="ECO:0000256" key="5">
    <source>
        <dbReference type="ARBA" id="ARBA00023136"/>
    </source>
</evidence>
<dbReference type="InterPro" id="IPR051739">
    <property type="entry name" value="Rhomboid_IM_Serine_Proteases"/>
</dbReference>
<dbReference type="PANTHER" id="PTHR45840:SF8">
    <property type="entry name" value="RHOMBOID PROTEASE"/>
    <property type="match status" value="1"/>
</dbReference>
<comment type="similarity">
    <text evidence="2">Belongs to the peptidase S54 family.</text>
</comment>
<gene>
    <name evidence="8" type="ORF">HHI36_021550</name>
</gene>
<feature type="transmembrane region" description="Helical" evidence="6">
    <location>
        <begin position="133"/>
        <end position="150"/>
    </location>
</feature>
<evidence type="ECO:0000259" key="7">
    <source>
        <dbReference type="Pfam" id="PF01694"/>
    </source>
</evidence>
<keyword evidence="3 6" id="KW-0812">Transmembrane</keyword>
<evidence type="ECO:0000313" key="8">
    <source>
        <dbReference type="EMBL" id="KAL3271050.1"/>
    </source>
</evidence>
<keyword evidence="5 6" id="KW-0472">Membrane</keyword>
<evidence type="ECO:0000256" key="2">
    <source>
        <dbReference type="ARBA" id="ARBA00009045"/>
    </source>
</evidence>
<feature type="transmembrane region" description="Helical" evidence="6">
    <location>
        <begin position="249"/>
        <end position="271"/>
    </location>
</feature>